<dbReference type="GO" id="GO:0015288">
    <property type="term" value="F:porin activity"/>
    <property type="evidence" value="ECO:0007669"/>
    <property type="project" value="InterPro"/>
</dbReference>
<dbReference type="GO" id="GO:0016020">
    <property type="term" value="C:membrane"/>
    <property type="evidence" value="ECO:0007669"/>
    <property type="project" value="InterPro"/>
</dbReference>
<gene>
    <name evidence="2" type="ORF">B1A_14125</name>
</gene>
<protein>
    <submittedName>
        <fullName evidence="2">Outer membrane porin protein</fullName>
    </submittedName>
</protein>
<reference evidence="2" key="1">
    <citation type="submission" date="2013-08" db="EMBL/GenBank/DDBJ databases">
        <authorList>
            <person name="Mendez C."/>
            <person name="Richter M."/>
            <person name="Ferrer M."/>
            <person name="Sanchez J."/>
        </authorList>
    </citation>
    <scope>NUCLEOTIDE SEQUENCE</scope>
</reference>
<reference evidence="2" key="2">
    <citation type="journal article" date="2014" name="ISME J.">
        <title>Microbial stratification in low pH oxic and suboxic macroscopic growths along an acid mine drainage.</title>
        <authorList>
            <person name="Mendez-Garcia C."/>
            <person name="Mesa V."/>
            <person name="Sprenger R.R."/>
            <person name="Richter M."/>
            <person name="Diez M.S."/>
            <person name="Solano J."/>
            <person name="Bargiela R."/>
            <person name="Golyshina O.V."/>
            <person name="Manteca A."/>
            <person name="Ramos J.L."/>
            <person name="Gallego J.R."/>
            <person name="Llorente I."/>
            <person name="Martins Dos Santos V.A."/>
            <person name="Jensen O.N."/>
            <person name="Pelaez A.I."/>
            <person name="Sanchez J."/>
            <person name="Ferrer M."/>
        </authorList>
    </citation>
    <scope>NUCLEOTIDE SEQUENCE</scope>
</reference>
<feature type="domain" description="Porin" evidence="1">
    <location>
        <begin position="18"/>
        <end position="98"/>
    </location>
</feature>
<feature type="non-terminal residue" evidence="2">
    <location>
        <position position="114"/>
    </location>
</feature>
<comment type="caution">
    <text evidence="2">The sequence shown here is derived from an EMBL/GenBank/DDBJ whole genome shotgun (WGS) entry which is preliminary data.</text>
</comment>
<name>T1B5L9_9ZZZZ</name>
<sequence>MSCIEKARVIGIKSLVIALAVGTALSTPAWALDLSIYGVGDLSYDNINNGAQTSDYIHSNSSRLGFKGSHDLGNGLSVIFQYDSGVDLTGNGTGDGNGGTYSNGQIFTRARDSF</sequence>
<dbReference type="AlphaFoldDB" id="T1B5L9"/>
<dbReference type="Gene3D" id="2.40.160.10">
    <property type="entry name" value="Porin"/>
    <property type="match status" value="1"/>
</dbReference>
<dbReference type="Pfam" id="PF13609">
    <property type="entry name" value="Porin_4"/>
    <property type="match status" value="1"/>
</dbReference>
<dbReference type="EMBL" id="AUZX01010361">
    <property type="protein sequence ID" value="EQD48234.1"/>
    <property type="molecule type" value="Genomic_DNA"/>
</dbReference>
<dbReference type="SUPFAM" id="SSF56935">
    <property type="entry name" value="Porins"/>
    <property type="match status" value="1"/>
</dbReference>
<evidence type="ECO:0000313" key="2">
    <source>
        <dbReference type="EMBL" id="EQD48234.1"/>
    </source>
</evidence>
<organism evidence="2">
    <name type="scientific">mine drainage metagenome</name>
    <dbReference type="NCBI Taxonomy" id="410659"/>
    <lineage>
        <taxon>unclassified sequences</taxon>
        <taxon>metagenomes</taxon>
        <taxon>ecological metagenomes</taxon>
    </lineage>
</organism>
<evidence type="ECO:0000259" key="1">
    <source>
        <dbReference type="Pfam" id="PF13609"/>
    </source>
</evidence>
<proteinExistence type="predicted"/>
<dbReference type="InterPro" id="IPR033900">
    <property type="entry name" value="Gram_neg_porin_domain"/>
</dbReference>
<accession>T1B5L9</accession>
<dbReference type="InterPro" id="IPR023614">
    <property type="entry name" value="Porin_dom_sf"/>
</dbReference>